<dbReference type="SUPFAM" id="SSF50978">
    <property type="entry name" value="WD40 repeat-like"/>
    <property type="match status" value="1"/>
</dbReference>
<accession>A0ABR2W5E5</accession>
<dbReference type="InterPro" id="IPR015943">
    <property type="entry name" value="WD40/YVTN_repeat-like_dom_sf"/>
</dbReference>
<dbReference type="PANTHER" id="PTHR19861">
    <property type="entry name" value="WD40 REPEAT PROTEIN SWD2"/>
    <property type="match status" value="1"/>
</dbReference>
<keyword evidence="4" id="KW-0677">Repeat</keyword>
<evidence type="ECO:0000313" key="8">
    <source>
        <dbReference type="Proteomes" id="UP001479436"/>
    </source>
</evidence>
<dbReference type="SMART" id="SM00320">
    <property type="entry name" value="WD40"/>
    <property type="match status" value="5"/>
</dbReference>
<keyword evidence="3 6" id="KW-0853">WD repeat</keyword>
<dbReference type="EMBL" id="JASJQH010007032">
    <property type="protein sequence ID" value="KAK9719855.1"/>
    <property type="molecule type" value="Genomic_DNA"/>
</dbReference>
<proteinExistence type="inferred from homology"/>
<dbReference type="PANTHER" id="PTHR19861:SF0">
    <property type="entry name" value="WD REPEAT-CONTAINING PROTEIN 82"/>
    <property type="match status" value="1"/>
</dbReference>
<evidence type="ECO:0000256" key="6">
    <source>
        <dbReference type="PROSITE-ProRule" id="PRU00221"/>
    </source>
</evidence>
<organism evidence="7 8">
    <name type="scientific">Basidiobolus ranarum</name>
    <dbReference type="NCBI Taxonomy" id="34480"/>
    <lineage>
        <taxon>Eukaryota</taxon>
        <taxon>Fungi</taxon>
        <taxon>Fungi incertae sedis</taxon>
        <taxon>Zoopagomycota</taxon>
        <taxon>Entomophthoromycotina</taxon>
        <taxon>Basidiobolomycetes</taxon>
        <taxon>Basidiobolales</taxon>
        <taxon>Basidiobolaceae</taxon>
        <taxon>Basidiobolus</taxon>
    </lineage>
</organism>
<dbReference type="InterPro" id="IPR019775">
    <property type="entry name" value="WD40_repeat_CS"/>
</dbReference>
<feature type="repeat" description="WD" evidence="6">
    <location>
        <begin position="260"/>
        <end position="283"/>
    </location>
</feature>
<gene>
    <name evidence="7" type="ORF">K7432_004513</name>
</gene>
<dbReference type="PROSITE" id="PS50082">
    <property type="entry name" value="WD_REPEATS_2"/>
    <property type="match status" value="2"/>
</dbReference>
<evidence type="ECO:0000313" key="7">
    <source>
        <dbReference type="EMBL" id="KAK9719855.1"/>
    </source>
</evidence>
<reference evidence="7 8" key="1">
    <citation type="submission" date="2023-04" db="EMBL/GenBank/DDBJ databases">
        <title>Genome of Basidiobolus ranarum AG-B5.</title>
        <authorList>
            <person name="Stajich J.E."/>
            <person name="Carter-House D."/>
            <person name="Gryganskyi A."/>
        </authorList>
    </citation>
    <scope>NUCLEOTIDE SEQUENCE [LARGE SCALE GENOMIC DNA]</scope>
    <source>
        <strain evidence="7 8">AG-B5</strain>
    </source>
</reference>
<comment type="similarity">
    <text evidence="2">Belongs to the WD repeat SWD2 family.</text>
</comment>
<dbReference type="Gene3D" id="2.130.10.10">
    <property type="entry name" value="YVTN repeat-like/Quinoprotein amine dehydrogenase"/>
    <property type="match status" value="2"/>
</dbReference>
<dbReference type="InterPro" id="IPR037867">
    <property type="entry name" value="Swd2/WDR82"/>
</dbReference>
<evidence type="ECO:0000256" key="4">
    <source>
        <dbReference type="ARBA" id="ARBA00022737"/>
    </source>
</evidence>
<dbReference type="InterPro" id="IPR001680">
    <property type="entry name" value="WD40_rpt"/>
</dbReference>
<dbReference type="Pfam" id="PF00400">
    <property type="entry name" value="WD40"/>
    <property type="match status" value="4"/>
</dbReference>
<evidence type="ECO:0000256" key="3">
    <source>
        <dbReference type="ARBA" id="ARBA00022574"/>
    </source>
</evidence>
<dbReference type="PROSITE" id="PS00678">
    <property type="entry name" value="WD_REPEATS_1"/>
    <property type="match status" value="1"/>
</dbReference>
<keyword evidence="5" id="KW-0539">Nucleus</keyword>
<name>A0ABR2W5E5_9FUNG</name>
<evidence type="ECO:0000256" key="2">
    <source>
        <dbReference type="ARBA" id="ARBA00005616"/>
    </source>
</evidence>
<sequence>MPEETITLTPSVISSFKVARTFRDVSRPTTSVNFDDQGEYCVVASADDSIRLYDCLGGKHSKTVFSKRYGVHLARFTHHQNNILHSSTREEDAVRYLSLHDNKYIRFFRGHKRRVVALDMSPLDDQFLSGSIDGTVRLWDLRTPNCTGIVNTTGRPCVAFDPSGVIFATGLESATIRLYDLNNYDKGPFATFLTQEVLSKMPGYIPAEWTSIKFSQDGAFLLVTTTGDIHYVLDAFNGDIKHQLTGHHRLGIDGGEEAGFSPDGKTVYSGSHNGTICFWDLQNPTPNGRPAKVLQGHVAPVKVVGFNHKYAMMVSAGLNCEMVSNVTYTITVIHYQFDQSSLPLPSYEGLVVLLSVVKQARTQRFVNHLCSSLATAVSLNSYQ</sequence>
<keyword evidence="8" id="KW-1185">Reference proteome</keyword>
<feature type="repeat" description="WD" evidence="6">
    <location>
        <begin position="108"/>
        <end position="149"/>
    </location>
</feature>
<evidence type="ECO:0000256" key="1">
    <source>
        <dbReference type="ARBA" id="ARBA00004123"/>
    </source>
</evidence>
<evidence type="ECO:0000256" key="5">
    <source>
        <dbReference type="ARBA" id="ARBA00023242"/>
    </source>
</evidence>
<dbReference type="PROSITE" id="PS50294">
    <property type="entry name" value="WD_REPEATS_REGION"/>
    <property type="match status" value="1"/>
</dbReference>
<dbReference type="Proteomes" id="UP001479436">
    <property type="component" value="Unassembled WGS sequence"/>
</dbReference>
<comment type="caution">
    <text evidence="7">The sequence shown here is derived from an EMBL/GenBank/DDBJ whole genome shotgun (WGS) entry which is preliminary data.</text>
</comment>
<dbReference type="InterPro" id="IPR036322">
    <property type="entry name" value="WD40_repeat_dom_sf"/>
</dbReference>
<protein>
    <submittedName>
        <fullName evidence="7">Uncharacterized protein</fullName>
    </submittedName>
</protein>
<comment type="subcellular location">
    <subcellularLocation>
        <location evidence="1">Nucleus</location>
    </subcellularLocation>
</comment>